<evidence type="ECO:0000313" key="1">
    <source>
        <dbReference type="EMBL" id="SDY40036.1"/>
    </source>
</evidence>
<dbReference type="EMBL" id="FNPR01000002">
    <property type="protein sequence ID" value="SDY40036.1"/>
    <property type="molecule type" value="Genomic_DNA"/>
</dbReference>
<dbReference type="OrthoDB" id="7832897at2"/>
<dbReference type="STRING" id="576131.SAMN05444486_1026"/>
<dbReference type="RefSeq" id="WP_089889114.1">
    <property type="nucleotide sequence ID" value="NZ_FNPR01000002.1"/>
</dbReference>
<dbReference type="GeneID" id="78124085"/>
<keyword evidence="2" id="KW-1185">Reference proteome</keyword>
<gene>
    <name evidence="1" type="ORF">SAMN05444486_1026</name>
</gene>
<name>A0A1H3JJE5_9RHOB</name>
<dbReference type="AlphaFoldDB" id="A0A1H3JJE5"/>
<reference evidence="1 2" key="1">
    <citation type="submission" date="2016-10" db="EMBL/GenBank/DDBJ databases">
        <authorList>
            <person name="de Groot N.N."/>
        </authorList>
    </citation>
    <scope>NUCLEOTIDE SEQUENCE [LARGE SCALE GENOMIC DNA]</scope>
    <source>
        <strain evidence="1 2">DSM 24677</strain>
    </source>
</reference>
<protein>
    <submittedName>
        <fullName evidence="1">Uncharacterized protein</fullName>
    </submittedName>
</protein>
<dbReference type="Proteomes" id="UP000199026">
    <property type="component" value="Unassembled WGS sequence"/>
</dbReference>
<accession>A0A1H3JJE5</accession>
<organism evidence="1 2">
    <name type="scientific">Lentibacter algarum</name>
    <dbReference type="NCBI Taxonomy" id="576131"/>
    <lineage>
        <taxon>Bacteria</taxon>
        <taxon>Pseudomonadati</taxon>
        <taxon>Pseudomonadota</taxon>
        <taxon>Alphaproteobacteria</taxon>
        <taxon>Rhodobacterales</taxon>
        <taxon>Roseobacteraceae</taxon>
        <taxon>Lentibacter</taxon>
    </lineage>
</organism>
<evidence type="ECO:0000313" key="2">
    <source>
        <dbReference type="Proteomes" id="UP000199026"/>
    </source>
</evidence>
<sequence>MSVQTQIKTDIHQRLDAMHAARAVWEEGTLRAANDELYAILEGVYALYAELKTEVGKRRAFAALLTDLEIKTQANTSLALKVIRYVFAGQGRREEAYARVVAIAHDMKGLDQSFTSYVQECGGIEEVRRVPKSTKSATMSKEDFKKLALEGLQEVQVGVSTFDLPTFIQPNTDYEEDYAVALVRCNDNGTGTIVYGCNEAGIIDAVLVSSGKDLDERAQESLAKLDAGDLATKRARDVREFASKMIRVGSGAQVSVSGGGVRTNGAATHTYG</sequence>
<proteinExistence type="predicted"/>